<dbReference type="PANTHER" id="PTHR42305:SF1">
    <property type="entry name" value="MEMBRANE PROTEIN RV1733C-RELATED"/>
    <property type="match status" value="1"/>
</dbReference>
<dbReference type="Proteomes" id="UP001223144">
    <property type="component" value="Unassembled WGS sequence"/>
</dbReference>
<dbReference type="EMBL" id="JARWBG010000003">
    <property type="protein sequence ID" value="MDH2387951.1"/>
    <property type="molecule type" value="Genomic_DNA"/>
</dbReference>
<dbReference type="PANTHER" id="PTHR42305">
    <property type="entry name" value="MEMBRANE PROTEIN RV1733C-RELATED"/>
    <property type="match status" value="1"/>
</dbReference>
<reference evidence="2 3" key="1">
    <citation type="submission" date="2023-04" db="EMBL/GenBank/DDBJ databases">
        <title>Streptomyces chengmaiensis sp. nov. isolated from the stem of mangrove plant in Hainan.</title>
        <authorList>
            <person name="Huang X."/>
            <person name="Zhou S."/>
            <person name="Chu X."/>
            <person name="Xie Y."/>
            <person name="Lin Y."/>
        </authorList>
    </citation>
    <scope>NUCLEOTIDE SEQUENCE [LARGE SCALE GENOMIC DNA]</scope>
    <source>
        <strain evidence="2 3">HNM0663</strain>
    </source>
</reference>
<dbReference type="InterPro" id="IPR039708">
    <property type="entry name" value="MT1774/Rv1733c-like"/>
</dbReference>
<accession>A0ABT6HH84</accession>
<evidence type="ECO:0000256" key="1">
    <source>
        <dbReference type="SAM" id="Phobius"/>
    </source>
</evidence>
<organism evidence="2 3">
    <name type="scientific">Streptomyces chengmaiensis</name>
    <dbReference type="NCBI Taxonomy" id="3040919"/>
    <lineage>
        <taxon>Bacteria</taxon>
        <taxon>Bacillati</taxon>
        <taxon>Actinomycetota</taxon>
        <taxon>Actinomycetes</taxon>
        <taxon>Kitasatosporales</taxon>
        <taxon>Streptomycetaceae</taxon>
        <taxon>Streptomyces</taxon>
    </lineage>
</organism>
<keyword evidence="1" id="KW-0812">Transmembrane</keyword>
<feature type="transmembrane region" description="Helical" evidence="1">
    <location>
        <begin position="21"/>
        <end position="45"/>
    </location>
</feature>
<proteinExistence type="predicted"/>
<comment type="caution">
    <text evidence="2">The sequence shown here is derived from an EMBL/GenBank/DDBJ whole genome shotgun (WGS) entry which is preliminary data.</text>
</comment>
<gene>
    <name evidence="2" type="ORF">QCN29_03935</name>
</gene>
<dbReference type="RefSeq" id="WP_279926258.1">
    <property type="nucleotide sequence ID" value="NZ_JARWBG010000003.1"/>
</dbReference>
<evidence type="ECO:0000313" key="2">
    <source>
        <dbReference type="EMBL" id="MDH2387951.1"/>
    </source>
</evidence>
<keyword evidence="1" id="KW-1133">Transmembrane helix</keyword>
<feature type="transmembrane region" description="Helical" evidence="1">
    <location>
        <begin position="141"/>
        <end position="166"/>
    </location>
</feature>
<sequence length="195" mass="20697">MKDTAHPRRAAPNPLRRRCDVVEAWAAAVFAAALVAGAPAAGAAAGWMTYEHGRSAAAEQAAARHPVEGRLLEDAGAPQVSADRGGTAVESWAQVRWQEPGGKQTEGLIPVPEDATRGDRAVVWLDEQGRVTQPPDSGADVWASTIVVGTFAAGGAAALATGGRLWQHHAALRRRMAEWEADWAKTEPEWSRRGV</sequence>
<keyword evidence="3" id="KW-1185">Reference proteome</keyword>
<keyword evidence="1" id="KW-0472">Membrane</keyword>
<evidence type="ECO:0000313" key="3">
    <source>
        <dbReference type="Proteomes" id="UP001223144"/>
    </source>
</evidence>
<protein>
    <submittedName>
        <fullName evidence="2">Uncharacterized protein</fullName>
    </submittedName>
</protein>
<name>A0ABT6HH84_9ACTN</name>